<dbReference type="Pfam" id="PF12796">
    <property type="entry name" value="Ank_2"/>
    <property type="match status" value="1"/>
</dbReference>
<dbReference type="InterPro" id="IPR002110">
    <property type="entry name" value="Ankyrin_rpt"/>
</dbReference>
<evidence type="ECO:0000256" key="2">
    <source>
        <dbReference type="ARBA" id="ARBA00023043"/>
    </source>
</evidence>
<evidence type="ECO:0000313" key="5">
    <source>
        <dbReference type="EMBL" id="KDN52113.1"/>
    </source>
</evidence>
<keyword evidence="2 3" id="KW-0040">ANK repeat</keyword>
<dbReference type="PROSITE" id="PS50297">
    <property type="entry name" value="ANK_REP_REGION"/>
    <property type="match status" value="1"/>
</dbReference>
<dbReference type="EMBL" id="JMSN01000014">
    <property type="protein sequence ID" value="KDN52113.1"/>
    <property type="molecule type" value="Genomic_DNA"/>
</dbReference>
<keyword evidence="6" id="KW-1185">Reference proteome</keyword>
<dbReference type="HOGENOM" id="CLU_078327_1_0_1"/>
<dbReference type="STRING" id="1037660.A0A066WHV3"/>
<dbReference type="AlphaFoldDB" id="A0A066WHV3"/>
<gene>
    <name evidence="5" type="ORF">K437DRAFT_254673</name>
</gene>
<dbReference type="PANTHER" id="PTHR24171">
    <property type="entry name" value="ANKYRIN REPEAT DOMAIN-CONTAINING PROTEIN 39-RELATED"/>
    <property type="match status" value="1"/>
</dbReference>
<name>A0A066WHV3_TILAU</name>
<feature type="region of interest" description="Disordered" evidence="4">
    <location>
        <begin position="1"/>
        <end position="24"/>
    </location>
</feature>
<dbReference type="InParanoid" id="A0A066WHV3"/>
<dbReference type="PROSITE" id="PS50088">
    <property type="entry name" value="ANK_REPEAT"/>
    <property type="match status" value="1"/>
</dbReference>
<dbReference type="RefSeq" id="XP_013244956.1">
    <property type="nucleotide sequence ID" value="XM_013389502.1"/>
</dbReference>
<dbReference type="SMART" id="SM00248">
    <property type="entry name" value="ANK"/>
    <property type="match status" value="3"/>
</dbReference>
<dbReference type="GeneID" id="25263941"/>
<protein>
    <submittedName>
        <fullName evidence="5">Ankyrin</fullName>
    </submittedName>
</protein>
<accession>A0A066WHV3</accession>
<evidence type="ECO:0000256" key="3">
    <source>
        <dbReference type="PROSITE-ProRule" id="PRU00023"/>
    </source>
</evidence>
<dbReference type="SUPFAM" id="SSF48403">
    <property type="entry name" value="Ankyrin repeat"/>
    <property type="match status" value="1"/>
</dbReference>
<sequence>MSVPTLRNDVTAAAASSSSSSSNIWEAAGEGDLARVKYLVDEQGMSPSVADQFTYTPLHAAASYGHAEVLRYLLSHPKCPPDAVNVTDSDGDTPLFVTEQPEIASILIEDFGADAKHRNHDERTALDAAVENDHDGLAVYLSEVTGAPIPPREEDEDELRFAALQQQEQEQQQQQHHSTAIASAAFAASGDSGDADRLSAHRADETMERVHQIMSRAQVRQDAAAAAAAGQVHATGDTQVQLTAQEEQELRQVVGDSVVRQILDGWHSTQGQS</sequence>
<evidence type="ECO:0000256" key="1">
    <source>
        <dbReference type="ARBA" id="ARBA00022737"/>
    </source>
</evidence>
<keyword evidence="1" id="KW-0677">Repeat</keyword>
<evidence type="ECO:0000256" key="4">
    <source>
        <dbReference type="SAM" id="MobiDB-lite"/>
    </source>
</evidence>
<dbReference type="Gene3D" id="1.25.40.20">
    <property type="entry name" value="Ankyrin repeat-containing domain"/>
    <property type="match status" value="1"/>
</dbReference>
<comment type="caution">
    <text evidence="5">The sequence shown here is derived from an EMBL/GenBank/DDBJ whole genome shotgun (WGS) entry which is preliminary data.</text>
</comment>
<feature type="repeat" description="ANK" evidence="3">
    <location>
        <begin position="53"/>
        <end position="76"/>
    </location>
</feature>
<proteinExistence type="predicted"/>
<dbReference type="OrthoDB" id="19174at2759"/>
<organism evidence="5 6">
    <name type="scientific">Tilletiaria anomala (strain ATCC 24038 / CBS 436.72 / UBC 951)</name>
    <dbReference type="NCBI Taxonomy" id="1037660"/>
    <lineage>
        <taxon>Eukaryota</taxon>
        <taxon>Fungi</taxon>
        <taxon>Dikarya</taxon>
        <taxon>Basidiomycota</taxon>
        <taxon>Ustilaginomycotina</taxon>
        <taxon>Exobasidiomycetes</taxon>
        <taxon>Georgefischeriales</taxon>
        <taxon>Tilletiariaceae</taxon>
        <taxon>Tilletiaria</taxon>
    </lineage>
</organism>
<evidence type="ECO:0000313" key="6">
    <source>
        <dbReference type="Proteomes" id="UP000027361"/>
    </source>
</evidence>
<dbReference type="PANTHER" id="PTHR24171:SF9">
    <property type="entry name" value="ANKYRIN REPEAT DOMAIN-CONTAINING PROTEIN 39"/>
    <property type="match status" value="1"/>
</dbReference>
<reference evidence="5 6" key="1">
    <citation type="submission" date="2014-05" db="EMBL/GenBank/DDBJ databases">
        <title>Draft genome sequence of a rare smut relative, Tilletiaria anomala UBC 951.</title>
        <authorList>
            <consortium name="DOE Joint Genome Institute"/>
            <person name="Toome M."/>
            <person name="Kuo A."/>
            <person name="Henrissat B."/>
            <person name="Lipzen A."/>
            <person name="Tritt A."/>
            <person name="Yoshinaga Y."/>
            <person name="Zane M."/>
            <person name="Barry K."/>
            <person name="Grigoriev I.V."/>
            <person name="Spatafora J.W."/>
            <person name="Aimea M.C."/>
        </authorList>
    </citation>
    <scope>NUCLEOTIDE SEQUENCE [LARGE SCALE GENOMIC DNA]</scope>
    <source>
        <strain evidence="5 6">UBC 951</strain>
    </source>
</reference>
<dbReference type="Proteomes" id="UP000027361">
    <property type="component" value="Unassembled WGS sequence"/>
</dbReference>
<dbReference type="InterPro" id="IPR036770">
    <property type="entry name" value="Ankyrin_rpt-contain_sf"/>
</dbReference>
<feature type="compositionally biased region" description="Low complexity" evidence="4">
    <location>
        <begin position="12"/>
        <end position="22"/>
    </location>
</feature>
<dbReference type="OMA" id="AHANDIM"/>